<reference evidence="1 2" key="1">
    <citation type="submission" date="2024-03" db="EMBL/GenBank/DDBJ databases">
        <authorList>
            <person name="Gkanogiannis A."/>
            <person name="Becerra Lopez-Lavalle L."/>
        </authorList>
    </citation>
    <scope>NUCLEOTIDE SEQUENCE [LARGE SCALE GENOMIC DNA]</scope>
</reference>
<accession>A0ABP0YEE6</accession>
<protein>
    <submittedName>
        <fullName evidence="1">Uncharacterized protein</fullName>
    </submittedName>
</protein>
<proteinExistence type="predicted"/>
<name>A0ABP0YEE6_9ROSI</name>
<organism evidence="1 2">
    <name type="scientific">Citrullus colocynthis</name>
    <name type="common">colocynth</name>
    <dbReference type="NCBI Taxonomy" id="252529"/>
    <lineage>
        <taxon>Eukaryota</taxon>
        <taxon>Viridiplantae</taxon>
        <taxon>Streptophyta</taxon>
        <taxon>Embryophyta</taxon>
        <taxon>Tracheophyta</taxon>
        <taxon>Spermatophyta</taxon>
        <taxon>Magnoliopsida</taxon>
        <taxon>eudicotyledons</taxon>
        <taxon>Gunneridae</taxon>
        <taxon>Pentapetalae</taxon>
        <taxon>rosids</taxon>
        <taxon>fabids</taxon>
        <taxon>Cucurbitales</taxon>
        <taxon>Cucurbitaceae</taxon>
        <taxon>Benincaseae</taxon>
        <taxon>Citrullus</taxon>
    </lineage>
</organism>
<sequence length="71" mass="8209">MLFSNHFLLHKSFHFNLQNRNEYLQICLATSSDFHKVFTLNSDYASGPTSNSRLVSQIMSLDVDGTWNKLK</sequence>
<dbReference type="EMBL" id="OZ021737">
    <property type="protein sequence ID" value="CAK9318870.1"/>
    <property type="molecule type" value="Genomic_DNA"/>
</dbReference>
<gene>
    <name evidence="1" type="ORF">CITCOLO1_LOCUS10847</name>
</gene>
<evidence type="ECO:0000313" key="2">
    <source>
        <dbReference type="Proteomes" id="UP001642487"/>
    </source>
</evidence>
<keyword evidence="2" id="KW-1185">Reference proteome</keyword>
<evidence type="ECO:0000313" key="1">
    <source>
        <dbReference type="EMBL" id="CAK9318870.1"/>
    </source>
</evidence>
<dbReference type="Proteomes" id="UP001642487">
    <property type="component" value="Chromosome 3"/>
</dbReference>